<dbReference type="SUPFAM" id="SSF52172">
    <property type="entry name" value="CheY-like"/>
    <property type="match status" value="1"/>
</dbReference>
<evidence type="ECO:0000256" key="1">
    <source>
        <dbReference type="PROSITE-ProRule" id="PRU00169"/>
    </source>
</evidence>
<keyword evidence="1" id="KW-0597">Phosphoprotein</keyword>
<dbReference type="PROSITE" id="PS50110">
    <property type="entry name" value="RESPONSE_REGULATORY"/>
    <property type="match status" value="1"/>
</dbReference>
<feature type="modified residue" description="4-aspartylphosphate" evidence="1">
    <location>
        <position position="55"/>
    </location>
</feature>
<dbReference type="InterPro" id="IPR046947">
    <property type="entry name" value="LytR-like"/>
</dbReference>
<proteinExistence type="predicted"/>
<evidence type="ECO:0000313" key="5">
    <source>
        <dbReference type="Proteomes" id="UP000249016"/>
    </source>
</evidence>
<evidence type="ECO:0000259" key="2">
    <source>
        <dbReference type="PROSITE" id="PS50110"/>
    </source>
</evidence>
<sequence length="246" mass="28624">MLKAILIDDEPDCVQLLARELATHCPQVQVVGQATRSEDGLRLIQVVQPDVVFLDIEMPRMNGFQLLEKLGEIPFSLIFVTAYNEFAVKAFRFSALDYLLKPIDSQDLQEAVRKAERRQRIDDRQIASLRSQLHTHQLSDKIAVPYQQGVIFLPVNEIIYCESDSNYTKVIATQKRHYLLTRTLREVQEVLEERNFLRVHRQYVINLDHIKLFMKGEGTYLVMSNDVNIPVARNQKENLVQRFGWL</sequence>
<gene>
    <name evidence="4" type="ORF">HMF3257_29370</name>
</gene>
<dbReference type="Gene3D" id="2.40.50.1020">
    <property type="entry name" value="LytTr DNA-binding domain"/>
    <property type="match status" value="1"/>
</dbReference>
<dbReference type="PROSITE" id="PS50930">
    <property type="entry name" value="HTH_LYTTR"/>
    <property type="match status" value="1"/>
</dbReference>
<organism evidence="4 5">
    <name type="scientific">Spirosoma telluris</name>
    <dbReference type="NCBI Taxonomy" id="2183553"/>
    <lineage>
        <taxon>Bacteria</taxon>
        <taxon>Pseudomonadati</taxon>
        <taxon>Bacteroidota</taxon>
        <taxon>Cytophagia</taxon>
        <taxon>Cytophagales</taxon>
        <taxon>Cytophagaceae</taxon>
        <taxon>Spirosoma</taxon>
    </lineage>
</organism>
<dbReference type="Pfam" id="PF04397">
    <property type="entry name" value="LytTR"/>
    <property type="match status" value="1"/>
</dbReference>
<dbReference type="AlphaFoldDB" id="A0A327NTH3"/>
<dbReference type="GO" id="GO:0000156">
    <property type="term" value="F:phosphorelay response regulator activity"/>
    <property type="evidence" value="ECO:0007669"/>
    <property type="project" value="InterPro"/>
</dbReference>
<dbReference type="EMBL" id="QLII01000001">
    <property type="protein sequence ID" value="RAI77266.1"/>
    <property type="molecule type" value="Genomic_DNA"/>
</dbReference>
<name>A0A327NTH3_9BACT</name>
<dbReference type="InterPro" id="IPR011006">
    <property type="entry name" value="CheY-like_superfamily"/>
</dbReference>
<comment type="caution">
    <text evidence="4">The sequence shown here is derived from an EMBL/GenBank/DDBJ whole genome shotgun (WGS) entry which is preliminary data.</text>
</comment>
<dbReference type="Gene3D" id="3.40.50.2300">
    <property type="match status" value="1"/>
</dbReference>
<dbReference type="PANTHER" id="PTHR37299">
    <property type="entry name" value="TRANSCRIPTIONAL REGULATOR-RELATED"/>
    <property type="match status" value="1"/>
</dbReference>
<keyword evidence="5" id="KW-1185">Reference proteome</keyword>
<protein>
    <submittedName>
        <fullName evidence="4">DNA-binding response regulator</fullName>
    </submittedName>
</protein>
<dbReference type="Proteomes" id="UP000249016">
    <property type="component" value="Unassembled WGS sequence"/>
</dbReference>
<dbReference type="Pfam" id="PF00072">
    <property type="entry name" value="Response_reg"/>
    <property type="match status" value="1"/>
</dbReference>
<reference evidence="4 5" key="1">
    <citation type="submission" date="2018-06" db="EMBL/GenBank/DDBJ databases">
        <title>Spirosoma sp. HMF3257 Genome sequencing and assembly.</title>
        <authorList>
            <person name="Kang H."/>
            <person name="Cha I."/>
            <person name="Kim H."/>
            <person name="Kang J."/>
            <person name="Joh K."/>
        </authorList>
    </citation>
    <scope>NUCLEOTIDE SEQUENCE [LARGE SCALE GENOMIC DNA]</scope>
    <source>
        <strain evidence="4 5">HMF3257</strain>
    </source>
</reference>
<feature type="domain" description="HTH LytTR-type" evidence="3">
    <location>
        <begin position="142"/>
        <end position="245"/>
    </location>
</feature>
<accession>A0A327NTH3</accession>
<evidence type="ECO:0000259" key="3">
    <source>
        <dbReference type="PROSITE" id="PS50930"/>
    </source>
</evidence>
<dbReference type="InterPro" id="IPR007492">
    <property type="entry name" value="LytTR_DNA-bd_dom"/>
</dbReference>
<evidence type="ECO:0000313" key="4">
    <source>
        <dbReference type="EMBL" id="RAI77266.1"/>
    </source>
</evidence>
<dbReference type="SMART" id="SM00850">
    <property type="entry name" value="LytTR"/>
    <property type="match status" value="1"/>
</dbReference>
<dbReference type="SMART" id="SM00448">
    <property type="entry name" value="REC"/>
    <property type="match status" value="1"/>
</dbReference>
<dbReference type="PANTHER" id="PTHR37299:SF1">
    <property type="entry name" value="STAGE 0 SPORULATION PROTEIN A HOMOLOG"/>
    <property type="match status" value="1"/>
</dbReference>
<feature type="domain" description="Response regulatory" evidence="2">
    <location>
        <begin position="3"/>
        <end position="116"/>
    </location>
</feature>
<dbReference type="InterPro" id="IPR001789">
    <property type="entry name" value="Sig_transdc_resp-reg_receiver"/>
</dbReference>
<dbReference type="GO" id="GO:0003677">
    <property type="term" value="F:DNA binding"/>
    <property type="evidence" value="ECO:0007669"/>
    <property type="project" value="UniProtKB-KW"/>
</dbReference>
<keyword evidence="4" id="KW-0238">DNA-binding</keyword>
<dbReference type="RefSeq" id="WP_111347713.1">
    <property type="nucleotide sequence ID" value="NZ_QLII01000001.1"/>
</dbReference>
<dbReference type="OrthoDB" id="1646880at2"/>